<evidence type="ECO:0000313" key="5">
    <source>
        <dbReference type="EMBL" id="CAG8568053.1"/>
    </source>
</evidence>
<dbReference type="GO" id="GO:0010333">
    <property type="term" value="F:terpene synthase activity"/>
    <property type="evidence" value="ECO:0007669"/>
    <property type="project" value="InterPro"/>
</dbReference>
<evidence type="ECO:0000256" key="3">
    <source>
        <dbReference type="ARBA" id="ARBA00022842"/>
    </source>
</evidence>
<reference evidence="5" key="1">
    <citation type="submission" date="2021-06" db="EMBL/GenBank/DDBJ databases">
        <authorList>
            <person name="Kallberg Y."/>
            <person name="Tangrot J."/>
            <person name="Rosling A."/>
        </authorList>
    </citation>
    <scope>NUCLEOTIDE SEQUENCE</scope>
    <source>
        <strain evidence="5">FL966</strain>
    </source>
</reference>
<name>A0A9N9BJJ2_9GLOM</name>
<keyword evidence="6" id="KW-1185">Reference proteome</keyword>
<keyword evidence="4" id="KW-0456">Lyase</keyword>
<dbReference type="PANTHER" id="PTHR35201">
    <property type="entry name" value="TERPENE SYNTHASE"/>
    <property type="match status" value="1"/>
</dbReference>
<keyword evidence="4" id="KW-0479">Metal-binding</keyword>
<dbReference type="OrthoDB" id="2861623at2759"/>
<keyword evidence="3 4" id="KW-0460">Magnesium</keyword>
<dbReference type="AlphaFoldDB" id="A0A9N9BJJ2"/>
<comment type="cofactor">
    <cofactor evidence="1 4">
        <name>Mg(2+)</name>
        <dbReference type="ChEBI" id="CHEBI:18420"/>
    </cofactor>
</comment>
<dbReference type="EMBL" id="CAJVQA010003160">
    <property type="protein sequence ID" value="CAG8568053.1"/>
    <property type="molecule type" value="Genomic_DNA"/>
</dbReference>
<dbReference type="GO" id="GO:0008299">
    <property type="term" value="P:isoprenoid biosynthetic process"/>
    <property type="evidence" value="ECO:0007669"/>
    <property type="project" value="UniProtKB-ARBA"/>
</dbReference>
<proteinExistence type="inferred from homology"/>
<dbReference type="SUPFAM" id="SSF48576">
    <property type="entry name" value="Terpenoid synthases"/>
    <property type="match status" value="1"/>
</dbReference>
<protein>
    <recommendedName>
        <fullName evidence="4">Terpene synthase</fullName>
        <ecNumber evidence="4">4.2.3.-</ecNumber>
    </recommendedName>
</protein>
<gene>
    <name evidence="5" type="ORF">CPELLU_LOCUS5522</name>
</gene>
<comment type="similarity">
    <text evidence="2 4">Belongs to the terpene synthase family.</text>
</comment>
<dbReference type="Pfam" id="PF19086">
    <property type="entry name" value="Terpene_syn_C_2"/>
    <property type="match status" value="1"/>
</dbReference>
<dbReference type="SFLD" id="SFLDS00005">
    <property type="entry name" value="Isoprenoid_Synthase_Type_I"/>
    <property type="match status" value="1"/>
</dbReference>
<evidence type="ECO:0000256" key="4">
    <source>
        <dbReference type="RuleBase" id="RU366034"/>
    </source>
</evidence>
<evidence type="ECO:0000256" key="1">
    <source>
        <dbReference type="ARBA" id="ARBA00001946"/>
    </source>
</evidence>
<dbReference type="SFLD" id="SFLDG01020">
    <property type="entry name" value="Terpene_Cyclase_Like_2"/>
    <property type="match status" value="1"/>
</dbReference>
<dbReference type="InterPro" id="IPR008949">
    <property type="entry name" value="Isoprenoid_synthase_dom_sf"/>
</dbReference>
<dbReference type="Gene3D" id="1.10.600.10">
    <property type="entry name" value="Farnesyl Diphosphate Synthase"/>
    <property type="match status" value="1"/>
</dbReference>
<dbReference type="Proteomes" id="UP000789759">
    <property type="component" value="Unassembled WGS sequence"/>
</dbReference>
<dbReference type="PANTHER" id="PTHR35201:SF4">
    <property type="entry name" value="BETA-PINACENE SYNTHASE-RELATED"/>
    <property type="match status" value="1"/>
</dbReference>
<dbReference type="EC" id="4.2.3.-" evidence="4"/>
<dbReference type="GO" id="GO:0046872">
    <property type="term" value="F:metal ion binding"/>
    <property type="evidence" value="ECO:0007669"/>
    <property type="project" value="UniProtKB-KW"/>
</dbReference>
<accession>A0A9N9BJJ2</accession>
<evidence type="ECO:0000256" key="2">
    <source>
        <dbReference type="ARBA" id="ARBA00006333"/>
    </source>
</evidence>
<sequence>MPKSKKTIIKPKNKEEPTEWKKIPRTEKLHKTRALNQIDDIHTLNELRKILDLLKCEVPLRIHDYVSNEDVLKTEKHCYEWAKSFGLISKKTTNKVFKGSKFGRLICYIFPTASFKRRCTAIDFFNWLFFVDDLIDNNKDLKRKPKEIKIVLDKFKAILDDKPKSKDLQSPIAIALRDVWARIKKITTKAWQLKFCNTISLYFDACCVNAQNEHTNNIPNSVEAYIKIRRNSGAVMTSFNLIEPLLGIQISNDNPDLQNLMDYCNDHICFTNDLYSLQKELKEGEVDNIVVVLHHLHQYSLQEAITYTVDLANERMIQIQNISNRLINFSSEIDQNISKCVNALLNIIVGSFYWHKISGRYLIKKQ</sequence>
<evidence type="ECO:0000313" key="6">
    <source>
        <dbReference type="Proteomes" id="UP000789759"/>
    </source>
</evidence>
<organism evidence="5 6">
    <name type="scientific">Cetraspora pellucida</name>
    <dbReference type="NCBI Taxonomy" id="1433469"/>
    <lineage>
        <taxon>Eukaryota</taxon>
        <taxon>Fungi</taxon>
        <taxon>Fungi incertae sedis</taxon>
        <taxon>Mucoromycota</taxon>
        <taxon>Glomeromycotina</taxon>
        <taxon>Glomeromycetes</taxon>
        <taxon>Diversisporales</taxon>
        <taxon>Gigasporaceae</taxon>
        <taxon>Cetraspora</taxon>
    </lineage>
</organism>
<dbReference type="InterPro" id="IPR034686">
    <property type="entry name" value="Terpene_cyclase-like_2"/>
</dbReference>
<comment type="caution">
    <text evidence="5">The sequence shown here is derived from an EMBL/GenBank/DDBJ whole genome shotgun (WGS) entry which is preliminary data.</text>
</comment>